<dbReference type="GO" id="GO:0043161">
    <property type="term" value="P:proteasome-mediated ubiquitin-dependent protein catabolic process"/>
    <property type="evidence" value="ECO:0007669"/>
    <property type="project" value="TreeGrafter"/>
</dbReference>
<name>A0A0L8HWY5_OCTBM</name>
<dbReference type="PANTHER" id="PTHR24104:SF48">
    <property type="entry name" value="PROTEIN WECH"/>
    <property type="match status" value="1"/>
</dbReference>
<dbReference type="GO" id="GO:0061630">
    <property type="term" value="F:ubiquitin protein ligase activity"/>
    <property type="evidence" value="ECO:0007669"/>
    <property type="project" value="TreeGrafter"/>
</dbReference>
<dbReference type="OrthoDB" id="6043843at2759"/>
<dbReference type="SUPFAM" id="SSF63829">
    <property type="entry name" value="Calcium-dependent phosphotriesterase"/>
    <property type="match status" value="1"/>
</dbReference>
<dbReference type="GO" id="GO:0000209">
    <property type="term" value="P:protein polyubiquitination"/>
    <property type="evidence" value="ECO:0007669"/>
    <property type="project" value="TreeGrafter"/>
</dbReference>
<dbReference type="InterPro" id="IPR011042">
    <property type="entry name" value="6-blade_b-propeller_TolB-like"/>
</dbReference>
<dbReference type="AlphaFoldDB" id="A0A0L8HWY5"/>
<dbReference type="STRING" id="37653.A0A0L8HWY5"/>
<dbReference type="EMBL" id="KQ417101">
    <property type="protein sequence ID" value="KOF93701.1"/>
    <property type="molecule type" value="Genomic_DNA"/>
</dbReference>
<dbReference type="Gene3D" id="2.130.10.10">
    <property type="entry name" value="YVTN repeat-like/Quinoprotein amine dehydrogenase"/>
    <property type="match status" value="1"/>
</dbReference>
<reference evidence="1" key="1">
    <citation type="submission" date="2015-07" db="EMBL/GenBank/DDBJ databases">
        <title>MeaNS - Measles Nucleotide Surveillance Program.</title>
        <authorList>
            <person name="Tran T."/>
            <person name="Druce J."/>
        </authorList>
    </citation>
    <scope>NUCLEOTIDE SEQUENCE</scope>
    <source>
        <strain evidence="1">UCB-OBI-ISO-001</strain>
        <tissue evidence="1">Gonad</tissue>
    </source>
</reference>
<dbReference type="PANTHER" id="PTHR24104">
    <property type="entry name" value="E3 UBIQUITIN-PROTEIN LIGASE NHLRC1-RELATED"/>
    <property type="match status" value="1"/>
</dbReference>
<dbReference type="InterPro" id="IPR050952">
    <property type="entry name" value="TRIM-NHL_E3_ligases"/>
</dbReference>
<evidence type="ECO:0008006" key="2">
    <source>
        <dbReference type="Google" id="ProtNLM"/>
    </source>
</evidence>
<organism evidence="1">
    <name type="scientific">Octopus bimaculoides</name>
    <name type="common">California two-spotted octopus</name>
    <dbReference type="NCBI Taxonomy" id="37653"/>
    <lineage>
        <taxon>Eukaryota</taxon>
        <taxon>Metazoa</taxon>
        <taxon>Spiralia</taxon>
        <taxon>Lophotrochozoa</taxon>
        <taxon>Mollusca</taxon>
        <taxon>Cephalopoda</taxon>
        <taxon>Coleoidea</taxon>
        <taxon>Octopodiformes</taxon>
        <taxon>Octopoda</taxon>
        <taxon>Incirrata</taxon>
        <taxon>Octopodidae</taxon>
        <taxon>Octopus</taxon>
    </lineage>
</organism>
<accession>A0A0L8HWY5</accession>
<dbReference type="Gene3D" id="2.120.10.30">
    <property type="entry name" value="TolB, C-terminal domain"/>
    <property type="match status" value="1"/>
</dbReference>
<protein>
    <recommendedName>
        <fullName evidence="2">SMP-30/Gluconolactonase/LRE-like region domain-containing protein</fullName>
    </recommendedName>
</protein>
<dbReference type="InterPro" id="IPR015943">
    <property type="entry name" value="WD40/YVTN_repeat-like_dom_sf"/>
</dbReference>
<sequence>MSALQLLRSFTARITSDTTTCCLTTILRYDTEIIAVDYSNKNLKTFSAEGVCLSVLNLQSSPRRACVTPEGEIVVTLQGEYMIMFLVKFGHQLFPSLDIPTAKDYALIEAVDNSLICGKCGCPGYIDIINYRGHVLHSFSAFSSNGLRISFPSYLAVHPLGDLLLSEVRSDGYQALIRCNLSGDIKFFYQGAKKTLKCPSGVSVDKNGYIYVACRMQNQIYCLTSTGNLHNVLKTKPNAISNPGSIFVTPDGSTLILAEFGSENVKVFDIQSVDDYITDVDSC</sequence>
<evidence type="ECO:0000313" key="1">
    <source>
        <dbReference type="EMBL" id="KOF93701.1"/>
    </source>
</evidence>
<gene>
    <name evidence="1" type="ORF">OCBIM_22003697mg</name>
</gene>
<proteinExistence type="predicted"/>